<gene>
    <name evidence="3" type="ORF">F8S09_02555</name>
</gene>
<name>A0A7X1TQL5_9DEIO</name>
<dbReference type="Pfam" id="PF10646">
    <property type="entry name" value="Germane"/>
    <property type="match status" value="1"/>
</dbReference>
<evidence type="ECO:0000256" key="1">
    <source>
        <dbReference type="SAM" id="SignalP"/>
    </source>
</evidence>
<keyword evidence="1" id="KW-0732">Signal</keyword>
<organism evidence="3 4">
    <name type="scientific">Deinococcus terrestris</name>
    <dbReference type="NCBI Taxonomy" id="2651870"/>
    <lineage>
        <taxon>Bacteria</taxon>
        <taxon>Thermotogati</taxon>
        <taxon>Deinococcota</taxon>
        <taxon>Deinococci</taxon>
        <taxon>Deinococcales</taxon>
        <taxon>Deinococcaceae</taxon>
        <taxon>Deinococcus</taxon>
    </lineage>
</organism>
<evidence type="ECO:0000259" key="2">
    <source>
        <dbReference type="SMART" id="SM00909"/>
    </source>
</evidence>
<evidence type="ECO:0000313" key="4">
    <source>
        <dbReference type="Proteomes" id="UP000484842"/>
    </source>
</evidence>
<dbReference type="SMART" id="SM00909">
    <property type="entry name" value="Germane"/>
    <property type="match status" value="1"/>
</dbReference>
<dbReference type="RefSeq" id="WP_322618456.1">
    <property type="nucleotide sequence ID" value="NZ_WBSL01000001.1"/>
</dbReference>
<reference evidence="3 4" key="1">
    <citation type="submission" date="2019-10" db="EMBL/GenBank/DDBJ databases">
        <title>Deinococcus sp. isolated from soil.</title>
        <authorList>
            <person name="Li Y."/>
            <person name="Wang J."/>
        </authorList>
    </citation>
    <scope>NUCLEOTIDE SEQUENCE [LARGE SCALE GENOMIC DNA]</scope>
    <source>
        <strain evidence="3 4">SDU3-2</strain>
    </source>
</reference>
<protein>
    <submittedName>
        <fullName evidence="3">GerMN domain-containing protein</fullName>
    </submittedName>
</protein>
<keyword evidence="4" id="KW-1185">Reference proteome</keyword>
<dbReference type="EMBL" id="WBSL01000001">
    <property type="protein sequence ID" value="MPY65576.1"/>
    <property type="molecule type" value="Genomic_DNA"/>
</dbReference>
<dbReference type="Proteomes" id="UP000484842">
    <property type="component" value="Unassembled WGS sequence"/>
</dbReference>
<dbReference type="AlphaFoldDB" id="A0A7X1TQL5"/>
<accession>A0A7X1TQL5</accession>
<evidence type="ECO:0000313" key="3">
    <source>
        <dbReference type="EMBL" id="MPY65576.1"/>
    </source>
</evidence>
<sequence length="180" mass="20060">MKRLFSLFNVVSLALLGAAAYAYTEVQRPPETPEAPRLQLQERQSKPVKVYFSDAQVQTMKPETRSVQVTQDTPSATAQAALRAWANGPQTQGSLPVVPKGSPAPNVWLRGTHVYVDLPESYQRLRYGTSGERMLLCTLTRTLLEVGGQDVTFLVGGKNVETLWHLDLREPYRAQDCTDQ</sequence>
<feature type="chain" id="PRO_5031365308" evidence="1">
    <location>
        <begin position="23"/>
        <end position="180"/>
    </location>
</feature>
<comment type="caution">
    <text evidence="3">The sequence shown here is derived from an EMBL/GenBank/DDBJ whole genome shotgun (WGS) entry which is preliminary data.</text>
</comment>
<dbReference type="InterPro" id="IPR019606">
    <property type="entry name" value="GerMN"/>
</dbReference>
<proteinExistence type="predicted"/>
<feature type="signal peptide" evidence="1">
    <location>
        <begin position="1"/>
        <end position="22"/>
    </location>
</feature>
<feature type="domain" description="GerMN" evidence="2">
    <location>
        <begin position="78"/>
        <end position="164"/>
    </location>
</feature>